<feature type="transmembrane region" description="Helical" evidence="1">
    <location>
        <begin position="147"/>
        <end position="165"/>
    </location>
</feature>
<keyword evidence="3" id="KW-1185">Reference proteome</keyword>
<reference evidence="2 3" key="1">
    <citation type="submission" date="2021-08" db="EMBL/GenBank/DDBJ databases">
        <title>Comparative Genomics Analysis of the Genus Qipengyuania Reveals Extensive Genetic Diversity and Metabolic Versatility, Including the Description of Fifteen Novel Species.</title>
        <authorList>
            <person name="Liu Y."/>
        </authorList>
    </citation>
    <scope>NUCLEOTIDE SEQUENCE [LARGE SCALE GENOMIC DNA]</scope>
    <source>
        <strain evidence="2 3">1NDW3</strain>
    </source>
</reference>
<dbReference type="RefSeq" id="WP_221428759.1">
    <property type="nucleotide sequence ID" value="NZ_CP081296.1"/>
</dbReference>
<feature type="transmembrane region" description="Helical" evidence="1">
    <location>
        <begin position="219"/>
        <end position="239"/>
    </location>
</feature>
<feature type="transmembrane region" description="Helical" evidence="1">
    <location>
        <begin position="95"/>
        <end position="115"/>
    </location>
</feature>
<evidence type="ECO:0000313" key="2">
    <source>
        <dbReference type="EMBL" id="QZD93070.1"/>
    </source>
</evidence>
<accession>A0ABX8ZVQ1</accession>
<keyword evidence="1" id="KW-0472">Membrane</keyword>
<name>A0ABX8ZVQ1_9SPHN</name>
<protein>
    <submittedName>
        <fullName evidence="2">Glycosyltransferase family 39 protein</fullName>
    </submittedName>
</protein>
<feature type="transmembrane region" description="Helical" evidence="1">
    <location>
        <begin position="20"/>
        <end position="42"/>
    </location>
</feature>
<feature type="transmembrane region" description="Helical" evidence="1">
    <location>
        <begin position="285"/>
        <end position="307"/>
    </location>
</feature>
<feature type="transmembrane region" description="Helical" evidence="1">
    <location>
        <begin position="177"/>
        <end position="207"/>
    </location>
</feature>
<dbReference type="EMBL" id="CP081296">
    <property type="protein sequence ID" value="QZD93070.1"/>
    <property type="molecule type" value="Genomic_DNA"/>
</dbReference>
<dbReference type="Proteomes" id="UP000824300">
    <property type="component" value="Chromosome"/>
</dbReference>
<keyword evidence="1" id="KW-0812">Transmembrane</keyword>
<evidence type="ECO:0000256" key="1">
    <source>
        <dbReference type="SAM" id="Phobius"/>
    </source>
</evidence>
<gene>
    <name evidence="2" type="ORF">K3162_03265</name>
</gene>
<feature type="transmembrane region" description="Helical" evidence="1">
    <location>
        <begin position="121"/>
        <end position="140"/>
    </location>
</feature>
<evidence type="ECO:0000313" key="3">
    <source>
        <dbReference type="Proteomes" id="UP000824300"/>
    </source>
</evidence>
<feature type="transmembrane region" description="Helical" evidence="1">
    <location>
        <begin position="319"/>
        <end position="337"/>
    </location>
</feature>
<proteinExistence type="predicted"/>
<feature type="transmembrane region" description="Helical" evidence="1">
    <location>
        <begin position="343"/>
        <end position="362"/>
    </location>
</feature>
<feature type="transmembrane region" description="Helical" evidence="1">
    <location>
        <begin position="369"/>
        <end position="386"/>
    </location>
</feature>
<sequence>MHTPRDDAAPTMDAALQGQPFWRALGVGALAIAVLGLIGRLLSYPLNRDENMFVSVAQMLGSGDLYRDLGYNHLPNLPYLLGGIFAVTGSSGYLLTARLLVAAFWLLALFFLWRISRNEAAGLPAFLAAASVLVGSTLLLGEPGMLATNNLIPVALVFPAVFLLFRGLDEERPSAGYLLGAGLVASLAIGFKANYTFLAAFFVLAVLIAPKGATVGQKLLYGLLPLGIGGLLGGLPSLVHMLSDPDAFFAHTLRYFTELQTAYWAESEAPKTVSLKGKILLAQSIWFANTSLIALMLVVTQMALIASTDGLRALFDWKVTILGLAVISGLVVAFVPTPSFAQYFVPPLPFLVLLIPVLAGRLSGGARQFAGMLLAAGAALALVNAVPRLGAGLAAFASPSAWGTIADGRAIARAGSEAGLRPGDRVAALTPVWALDAGYSIYPEFAAGQFVYRVAPYIPPQDRPFYRTTSPASLTSFLDADPPAAVLVNRAEPMEADLAAYALSRGYRPAGPSGEDRPFDLYVAPR</sequence>
<keyword evidence="1" id="KW-1133">Transmembrane helix</keyword>
<organism evidence="2 3">
    <name type="scientific">Qipengyuania xiapuensis</name>
    <dbReference type="NCBI Taxonomy" id="2867236"/>
    <lineage>
        <taxon>Bacteria</taxon>
        <taxon>Pseudomonadati</taxon>
        <taxon>Pseudomonadota</taxon>
        <taxon>Alphaproteobacteria</taxon>
        <taxon>Sphingomonadales</taxon>
        <taxon>Erythrobacteraceae</taxon>
        <taxon>Qipengyuania</taxon>
    </lineage>
</organism>